<dbReference type="Gene3D" id="3.30.1540.10">
    <property type="entry name" value="formyl-coa transferase, domain 3"/>
    <property type="match status" value="1"/>
</dbReference>
<reference evidence="2 3" key="1">
    <citation type="submission" date="2017-05" db="EMBL/GenBank/DDBJ databases">
        <title>Complete and WGS of Bordetella genogroups.</title>
        <authorList>
            <person name="Spilker T."/>
            <person name="LiPuma J."/>
        </authorList>
    </citation>
    <scope>NUCLEOTIDE SEQUENCE [LARGE SCALE GENOMIC DNA]</scope>
    <source>
        <strain evidence="2 3">AU19157</strain>
    </source>
</reference>
<name>A0A1W6YUE5_9BORD</name>
<protein>
    <submittedName>
        <fullName evidence="2">CoA transferase</fullName>
    </submittedName>
</protein>
<dbReference type="PANTHER" id="PTHR48207:SF3">
    <property type="entry name" value="SUCCINATE--HYDROXYMETHYLGLUTARATE COA-TRANSFERASE"/>
    <property type="match status" value="1"/>
</dbReference>
<dbReference type="RefSeq" id="WP_086068086.1">
    <property type="nucleotide sequence ID" value="NZ_CP021108.1"/>
</dbReference>
<dbReference type="OrthoDB" id="5294844at2"/>
<dbReference type="Proteomes" id="UP000194151">
    <property type="component" value="Chromosome"/>
</dbReference>
<evidence type="ECO:0000313" key="3">
    <source>
        <dbReference type="Proteomes" id="UP000194151"/>
    </source>
</evidence>
<dbReference type="Pfam" id="PF02515">
    <property type="entry name" value="CoA_transf_3"/>
    <property type="match status" value="1"/>
</dbReference>
<dbReference type="KEGG" id="bgv:CAL12_24170"/>
<keyword evidence="3" id="KW-1185">Reference proteome</keyword>
<sequence>MSKPLAGIRVLDLTNVLAGPFCCHQLAHMGADVIKVETPGSGDLARQLGADPELNKAHMGVSFLAQNAGKRSISVNLKHAEGKQVFLRLVREADVLVENFRPGVMKRLGLGFDVLREHRPDLVYCAISGFGQDGPLKDYPAYDQIIQGMSGVMSITGDPQTAPYRVGYPIADTIGGMTAAFAVAAALAEKPRTQARFIDVSMLEATMATMGWAVSNFLVAGRTPGPMGNENITASPSGTFQTGEGLLNIAANKQEQFEALCRVVGREDLIAHPDYAERHARLRNRFALKAELESALSARGAQAWWPLLTQAGVPSGPVYTVEQALAHPQISERGMVANFVDVPGVGRDVRLVRTGFKLDGEAPAVDSPPPMLGQHSDELLAELGYGADEIRRLRDGGAI</sequence>
<evidence type="ECO:0000256" key="1">
    <source>
        <dbReference type="ARBA" id="ARBA00022679"/>
    </source>
</evidence>
<organism evidence="2 3">
    <name type="scientific">Bordetella genomosp. 8</name>
    <dbReference type="NCBI Taxonomy" id="1416806"/>
    <lineage>
        <taxon>Bacteria</taxon>
        <taxon>Pseudomonadati</taxon>
        <taxon>Pseudomonadota</taxon>
        <taxon>Betaproteobacteria</taxon>
        <taxon>Burkholderiales</taxon>
        <taxon>Alcaligenaceae</taxon>
        <taxon>Bordetella</taxon>
    </lineage>
</organism>
<dbReference type="AlphaFoldDB" id="A0A1W6YUE5"/>
<proteinExistence type="predicted"/>
<dbReference type="GO" id="GO:0008410">
    <property type="term" value="F:CoA-transferase activity"/>
    <property type="evidence" value="ECO:0007669"/>
    <property type="project" value="TreeGrafter"/>
</dbReference>
<dbReference type="STRING" id="1416806.CAL12_24170"/>
<gene>
    <name evidence="2" type="ORF">CAL12_24170</name>
</gene>
<evidence type="ECO:0000313" key="2">
    <source>
        <dbReference type="EMBL" id="ARP84715.1"/>
    </source>
</evidence>
<dbReference type="InterPro" id="IPR050483">
    <property type="entry name" value="CoA-transferase_III_domain"/>
</dbReference>
<dbReference type="SUPFAM" id="SSF89796">
    <property type="entry name" value="CoA-transferase family III (CaiB/BaiF)"/>
    <property type="match status" value="1"/>
</dbReference>
<dbReference type="InterPro" id="IPR003673">
    <property type="entry name" value="CoA-Trfase_fam_III"/>
</dbReference>
<dbReference type="Gene3D" id="3.40.50.10540">
    <property type="entry name" value="Crotonobetainyl-coa:carnitine coa-transferase, domain 1"/>
    <property type="match status" value="1"/>
</dbReference>
<dbReference type="InterPro" id="IPR023606">
    <property type="entry name" value="CoA-Trfase_III_dom_1_sf"/>
</dbReference>
<dbReference type="InterPro" id="IPR044855">
    <property type="entry name" value="CoA-Trfase_III_dom3_sf"/>
</dbReference>
<dbReference type="PANTHER" id="PTHR48207">
    <property type="entry name" value="SUCCINATE--HYDROXYMETHYLGLUTARATE COA-TRANSFERASE"/>
    <property type="match status" value="1"/>
</dbReference>
<keyword evidence="1 2" id="KW-0808">Transferase</keyword>
<accession>A0A1W6YUE5</accession>
<dbReference type="EMBL" id="CP021108">
    <property type="protein sequence ID" value="ARP84715.1"/>
    <property type="molecule type" value="Genomic_DNA"/>
</dbReference>